<reference evidence="2" key="1">
    <citation type="submission" date="1999-05" db="EMBL/GenBank/DDBJ databases">
        <title>Isolation of several anti-stress genes from halotolerant green alga Chlamydomonas by a simple functional expression screening in E.coli.</title>
        <authorList>
            <person name="Miyasaka H."/>
            <person name="Kanaboshi H."/>
            <person name="Ikeda K."/>
        </authorList>
    </citation>
    <scope>NUCLEOTIDE SEQUENCE</scope>
    <source>
        <strain evidence="2">HS-5</strain>
    </source>
</reference>
<accession>Q9XFU9</accession>
<dbReference type="AlphaFoldDB" id="Q9XFU9"/>
<sequence>MERSRADPAPTPPENRRSARPRTGQSPPRPGRNGRRRRQRMRCVDGPASADVAPDVRHLNTLRRGNEPPPAPMVEAKRQRRTPSDRSASAPRTGMYELECMLMSPTRKYKGKSGEVS</sequence>
<feature type="compositionally biased region" description="Basic residues" evidence="1">
    <location>
        <begin position="32"/>
        <end position="41"/>
    </location>
</feature>
<organism evidence="2">
    <name type="scientific">Chlamydomonas sp. HS-5</name>
    <dbReference type="NCBI Taxonomy" id="108458"/>
    <lineage>
        <taxon>Eukaryota</taxon>
        <taxon>Viridiplantae</taxon>
        <taxon>Chlorophyta</taxon>
        <taxon>core chlorophytes</taxon>
        <taxon>Chlorophyceae</taxon>
        <taxon>CS clade</taxon>
        <taxon>Chlamydomonadales</taxon>
        <taxon>Chlamydomonadaceae</taxon>
        <taxon>Chlamydomonas</taxon>
    </lineage>
</organism>
<name>Q9XFU9_9CHLO</name>
<dbReference type="EMBL" id="AU066542">
    <property type="protein sequence ID" value="BAA78596.1"/>
    <property type="molecule type" value="mRNA"/>
</dbReference>
<feature type="region of interest" description="Disordered" evidence="1">
    <location>
        <begin position="1"/>
        <end position="96"/>
    </location>
</feature>
<evidence type="ECO:0000313" key="2">
    <source>
        <dbReference type="EMBL" id="BAA78596.1"/>
    </source>
</evidence>
<protein>
    <submittedName>
        <fullName evidence="2">Uncharacterized protein</fullName>
    </submittedName>
</protein>
<proteinExistence type="evidence at transcript level"/>
<evidence type="ECO:0000256" key="1">
    <source>
        <dbReference type="SAM" id="MobiDB-lite"/>
    </source>
</evidence>